<dbReference type="EMBL" id="HBKQ01040790">
    <property type="protein sequence ID" value="CAE2264033.1"/>
    <property type="molecule type" value="Transcribed_RNA"/>
</dbReference>
<feature type="compositionally biased region" description="Basic and acidic residues" evidence="1">
    <location>
        <begin position="501"/>
        <end position="515"/>
    </location>
</feature>
<gene>
    <name evidence="2" type="ORF">OAUR00152_LOCUS28112</name>
</gene>
<dbReference type="AlphaFoldDB" id="A0A7S4JHR6"/>
<feature type="region of interest" description="Disordered" evidence="1">
    <location>
        <begin position="552"/>
        <end position="571"/>
    </location>
</feature>
<name>A0A7S4JHR6_9STRA</name>
<evidence type="ECO:0000256" key="1">
    <source>
        <dbReference type="SAM" id="MobiDB-lite"/>
    </source>
</evidence>
<reference evidence="2" key="1">
    <citation type="submission" date="2021-01" db="EMBL/GenBank/DDBJ databases">
        <authorList>
            <person name="Corre E."/>
            <person name="Pelletier E."/>
            <person name="Niang G."/>
            <person name="Scheremetjew M."/>
            <person name="Finn R."/>
            <person name="Kale V."/>
            <person name="Holt S."/>
            <person name="Cochrane G."/>
            <person name="Meng A."/>
            <person name="Brown T."/>
            <person name="Cohen L."/>
        </authorList>
    </citation>
    <scope>NUCLEOTIDE SEQUENCE</scope>
    <source>
        <strain evidence="2">Isolate 1302-5</strain>
    </source>
</reference>
<feature type="region of interest" description="Disordered" evidence="1">
    <location>
        <begin position="486"/>
        <end position="515"/>
    </location>
</feature>
<proteinExistence type="predicted"/>
<feature type="region of interest" description="Disordered" evidence="1">
    <location>
        <begin position="149"/>
        <end position="194"/>
    </location>
</feature>
<protein>
    <submittedName>
        <fullName evidence="2">Uncharacterized protein</fullName>
    </submittedName>
</protein>
<accession>A0A7S4JHR6</accession>
<evidence type="ECO:0000313" key="2">
    <source>
        <dbReference type="EMBL" id="CAE2264033.1"/>
    </source>
</evidence>
<feature type="region of interest" description="Disordered" evidence="1">
    <location>
        <begin position="1"/>
        <end position="22"/>
    </location>
</feature>
<feature type="compositionally biased region" description="Polar residues" evidence="1">
    <location>
        <begin position="160"/>
        <end position="174"/>
    </location>
</feature>
<organism evidence="2">
    <name type="scientific">Odontella aurita</name>
    <dbReference type="NCBI Taxonomy" id="265563"/>
    <lineage>
        <taxon>Eukaryota</taxon>
        <taxon>Sar</taxon>
        <taxon>Stramenopiles</taxon>
        <taxon>Ochrophyta</taxon>
        <taxon>Bacillariophyta</taxon>
        <taxon>Mediophyceae</taxon>
        <taxon>Biddulphiophycidae</taxon>
        <taxon>Eupodiscales</taxon>
        <taxon>Odontellaceae</taxon>
        <taxon>Odontella</taxon>
    </lineage>
</organism>
<sequence length="571" mass="59776">MAEDRPGCGLPSPTASSADRTAAEDKLVRLATLLGTYSLAEASDGGGAAAGRKSKPGRDVAAQCSASALRALFAQSSEGEGANEPSWFPSLLLDSDPYHHHHHHAHSEDKVEVEALASSNLARPVVLAAAQAVPAVSLANPEAKARKAVFATSSRDDQGTPDTSSSVQSTSNKLEQAIPDTDIPQKDIINNQTDDGSVNPADGGCGSACAAPAAATAAVPESSLLTCVSDPATIPTLLLRNLSSSFALLVDARLRAYGNILAGHAASLVGDGTDPAFAPDDCDETDDECEDHVEVSCVQAAERKLSALVKIGEGVRIDACVTAMRACEQKRDGGGADAPSDNCVGLPLTFEVVADVGVPNLAEDKRDLMSVSFEAPGKIEGCFQPRASTGNQGLFSSVHMELDTHVLLASMIERACEVVAKAVENVAAAAASALQGAIAKEEEAVSLNEGCNNDRTFFQDNEQEAMPPPKPRSPSVVSPDLCALPAKRKAEESNPTPLDLNEARGKKEDELTAEEEGRRCAAIVDYIMEEVDVCPTWLQNPFPVYKKARRGSNGQRVMSADMAHATTEARS</sequence>